<evidence type="ECO:0000259" key="8">
    <source>
        <dbReference type="PROSITE" id="PS51998"/>
    </source>
</evidence>
<feature type="region of interest" description="Disordered" evidence="7">
    <location>
        <begin position="1"/>
        <end position="229"/>
    </location>
</feature>
<feature type="compositionally biased region" description="Basic and acidic residues" evidence="7">
    <location>
        <begin position="71"/>
        <end position="117"/>
    </location>
</feature>
<dbReference type="EMBL" id="JAGKQH010000016">
    <property type="protein sequence ID" value="KAG6577524.1"/>
    <property type="molecule type" value="Genomic_DNA"/>
</dbReference>
<evidence type="ECO:0000256" key="3">
    <source>
        <dbReference type="ARBA" id="ARBA00023015"/>
    </source>
</evidence>
<dbReference type="GO" id="GO:0003677">
    <property type="term" value="F:DNA binding"/>
    <property type="evidence" value="ECO:0007669"/>
    <property type="project" value="UniProtKB-KW"/>
</dbReference>
<feature type="compositionally biased region" description="Acidic residues" evidence="7">
    <location>
        <begin position="471"/>
        <end position="482"/>
    </location>
</feature>
<dbReference type="PROSITE" id="PS51998">
    <property type="entry name" value="DEK_C"/>
    <property type="match status" value="1"/>
</dbReference>
<proteinExistence type="predicted"/>
<dbReference type="PANTHER" id="PTHR13468:SF22">
    <property type="entry name" value="DEK DOMAIN-CONTAINING CHROMATIN-ASSOCIATED PROTEIN 3"/>
    <property type="match status" value="1"/>
</dbReference>
<evidence type="ECO:0000256" key="5">
    <source>
        <dbReference type="ARBA" id="ARBA00023163"/>
    </source>
</evidence>
<evidence type="ECO:0000256" key="6">
    <source>
        <dbReference type="ARBA" id="ARBA00023242"/>
    </source>
</evidence>
<evidence type="ECO:0000313" key="10">
    <source>
        <dbReference type="Proteomes" id="UP000685013"/>
    </source>
</evidence>
<dbReference type="GO" id="GO:0042393">
    <property type="term" value="F:histone binding"/>
    <property type="evidence" value="ECO:0007669"/>
    <property type="project" value="TreeGrafter"/>
</dbReference>
<keyword evidence="5" id="KW-0804">Transcription</keyword>
<dbReference type="GO" id="GO:0005730">
    <property type="term" value="C:nucleolus"/>
    <property type="evidence" value="ECO:0007669"/>
    <property type="project" value="UniProtKB-SubCell"/>
</dbReference>
<organism evidence="9 10">
    <name type="scientific">Cucurbita argyrosperma subsp. sororia</name>
    <dbReference type="NCBI Taxonomy" id="37648"/>
    <lineage>
        <taxon>Eukaryota</taxon>
        <taxon>Viridiplantae</taxon>
        <taxon>Streptophyta</taxon>
        <taxon>Embryophyta</taxon>
        <taxon>Tracheophyta</taxon>
        <taxon>Spermatophyta</taxon>
        <taxon>Magnoliopsida</taxon>
        <taxon>eudicotyledons</taxon>
        <taxon>Gunneridae</taxon>
        <taxon>Pentapetalae</taxon>
        <taxon>rosids</taxon>
        <taxon>fabids</taxon>
        <taxon>Cucurbitales</taxon>
        <taxon>Cucurbitaceae</taxon>
        <taxon>Cucurbiteae</taxon>
        <taxon>Cucurbita</taxon>
    </lineage>
</organism>
<sequence length="668" mass="75204">MENGNNKEDKMKSIVETMENGTTEDDKMTNTVETVTKGTSELEKTNETLPKREENGVKEPEIEQGAGVKAEVMKMEEEPKIKDDEEINGEKAKDKKEEAKVQAMKEDVNPNDKKSEQSMDIENEGNEDVKDGENEDVKDEVTEDAKDERTEDAKDEGPENAMDEKTEDAKAETEDTKDKVEKVDSQMEEDGKELKDKDPNEGKPNKRRKRTGVAKSKGKNEEDEKEEAEIRTPIIDRPVRERKSVERLVASIERHSVKEFQIEKGRGTPLKDIPNVAFKLSRKKADDTFRLLHSIIFGRRGKAFQIKSNISRFSGFVWHGDEEKQKSKVKEKIDKCNKEKLLELCDVLDIPVVKATTRKEDIIGKLIEFLIAPHATTTVLTEKEKSSNGKKRKRAVKGEMSTPGDNSSKHSPKSRRKRGNTARSELTKNSSDEDDELEEKEAEEENDKENENEITEKSDDEMSEQPKSEDINDPTDESEEEEPKSSSKSSSRKRGSVRKARSKKAIGSNKSDSAKLTAKRTSSSLAKVDDSDASPKVFSRKKNREKVSKASTPSKSAAKEKPGKKIIKGKDKTKEEKTRPSDDELREAICEILKVVDFTTATFTDILKQLARQFKTDLTSQKSSIKLMIQEELTKLADEAEEEDGNANANANADAEKDGKQVAQEVET</sequence>
<dbReference type="AlphaFoldDB" id="A0AAV6MAK6"/>
<evidence type="ECO:0000256" key="1">
    <source>
        <dbReference type="ARBA" id="ARBA00004604"/>
    </source>
</evidence>
<dbReference type="Pfam" id="PF08766">
    <property type="entry name" value="DEK_C"/>
    <property type="match status" value="1"/>
</dbReference>
<evidence type="ECO:0000256" key="4">
    <source>
        <dbReference type="ARBA" id="ARBA00023125"/>
    </source>
</evidence>
<dbReference type="InterPro" id="IPR044198">
    <property type="entry name" value="DEK"/>
</dbReference>
<feature type="region of interest" description="Disordered" evidence="7">
    <location>
        <begin position="638"/>
        <end position="668"/>
    </location>
</feature>
<feature type="compositionally biased region" description="Basic residues" evidence="7">
    <location>
        <begin position="490"/>
        <end position="504"/>
    </location>
</feature>
<comment type="caution">
    <text evidence="9">The sequence shown here is derived from an EMBL/GenBank/DDBJ whole genome shotgun (WGS) entry which is preliminary data.</text>
</comment>
<keyword evidence="3" id="KW-0805">Transcription regulation</keyword>
<feature type="region of interest" description="Disordered" evidence="7">
    <location>
        <begin position="380"/>
        <end position="583"/>
    </location>
</feature>
<feature type="compositionally biased region" description="Polar residues" evidence="7">
    <location>
        <begin position="29"/>
        <end position="39"/>
    </location>
</feature>
<feature type="compositionally biased region" description="Acidic residues" evidence="7">
    <location>
        <begin position="432"/>
        <end position="448"/>
    </location>
</feature>
<keyword evidence="2" id="KW-0156">Chromatin regulator</keyword>
<feature type="non-terminal residue" evidence="9">
    <location>
        <position position="1"/>
    </location>
</feature>
<feature type="domain" description="DEK-C" evidence="8">
    <location>
        <begin position="579"/>
        <end position="634"/>
    </location>
</feature>
<feature type="compositionally biased region" description="Basic residues" evidence="7">
    <location>
        <begin position="410"/>
        <end position="420"/>
    </location>
</feature>
<dbReference type="GO" id="GO:0006325">
    <property type="term" value="P:chromatin organization"/>
    <property type="evidence" value="ECO:0007669"/>
    <property type="project" value="UniProtKB-KW"/>
</dbReference>
<keyword evidence="10" id="KW-1185">Reference proteome</keyword>
<gene>
    <name evidence="9" type="primary">Dek</name>
    <name evidence="9" type="ORF">SDJN03_25098</name>
</gene>
<dbReference type="PANTHER" id="PTHR13468">
    <property type="entry name" value="DEK PROTEIN"/>
    <property type="match status" value="1"/>
</dbReference>
<dbReference type="InterPro" id="IPR014876">
    <property type="entry name" value="DEK_C"/>
</dbReference>
<comment type="subcellular location">
    <subcellularLocation>
        <location evidence="1">Nucleus</location>
        <location evidence="1">Nucleolus</location>
    </subcellularLocation>
</comment>
<feature type="compositionally biased region" description="Basic and acidic residues" evidence="7">
    <location>
        <begin position="557"/>
        <end position="583"/>
    </location>
</feature>
<name>A0AAV6MAK6_9ROSI</name>
<evidence type="ECO:0000256" key="2">
    <source>
        <dbReference type="ARBA" id="ARBA00022853"/>
    </source>
</evidence>
<evidence type="ECO:0000313" key="9">
    <source>
        <dbReference type="EMBL" id="KAG6577524.1"/>
    </source>
</evidence>
<feature type="compositionally biased region" description="Basic and acidic residues" evidence="7">
    <location>
        <begin position="139"/>
        <end position="185"/>
    </location>
</feature>
<dbReference type="Proteomes" id="UP000685013">
    <property type="component" value="Chromosome 16"/>
</dbReference>
<feature type="compositionally biased region" description="Basic and acidic residues" evidence="7">
    <location>
        <begin position="40"/>
        <end position="61"/>
    </location>
</feature>
<dbReference type="GO" id="GO:2000779">
    <property type="term" value="P:regulation of double-strand break repair"/>
    <property type="evidence" value="ECO:0007669"/>
    <property type="project" value="TreeGrafter"/>
</dbReference>
<keyword evidence="6" id="KW-0539">Nucleus</keyword>
<reference evidence="9 10" key="1">
    <citation type="journal article" date="2021" name="Hortic Res">
        <title>The domestication of Cucurbita argyrosperma as revealed by the genome of its wild relative.</title>
        <authorList>
            <person name="Barrera-Redondo J."/>
            <person name="Sanchez-de la Vega G."/>
            <person name="Aguirre-Liguori J.A."/>
            <person name="Castellanos-Morales G."/>
            <person name="Gutierrez-Guerrero Y.T."/>
            <person name="Aguirre-Dugua X."/>
            <person name="Aguirre-Planter E."/>
            <person name="Tenaillon M.I."/>
            <person name="Lira-Saade R."/>
            <person name="Eguiarte L.E."/>
        </authorList>
    </citation>
    <scope>NUCLEOTIDE SEQUENCE [LARGE SCALE GENOMIC DNA]</scope>
    <source>
        <strain evidence="9">JBR-2021</strain>
    </source>
</reference>
<accession>A0AAV6MAK6</accession>
<dbReference type="FunFam" id="1.10.10.60:FF:000220">
    <property type="entry name" value="DEK domain-containing chromatin associated protein"/>
    <property type="match status" value="1"/>
</dbReference>
<keyword evidence="4" id="KW-0238">DNA-binding</keyword>
<protein>
    <submittedName>
        <fullName evidence="9">Protein DEK</fullName>
    </submittedName>
</protein>
<feature type="compositionally biased region" description="Basic and acidic residues" evidence="7">
    <location>
        <begin position="192"/>
        <end position="204"/>
    </location>
</feature>
<evidence type="ECO:0000256" key="7">
    <source>
        <dbReference type="SAM" id="MobiDB-lite"/>
    </source>
</evidence>
<feature type="compositionally biased region" description="Basic and acidic residues" evidence="7">
    <location>
        <begin position="1"/>
        <end position="13"/>
    </location>
</feature>